<reference evidence="11" key="2">
    <citation type="submission" date="2025-09" db="UniProtKB">
        <authorList>
            <consortium name="Ensembl"/>
        </authorList>
    </citation>
    <scope>IDENTIFICATION</scope>
</reference>
<keyword evidence="3 8" id="KW-1133">Transmembrane helix</keyword>
<evidence type="ECO:0000256" key="5">
    <source>
        <dbReference type="ARBA" id="ARBA00023136"/>
    </source>
</evidence>
<feature type="signal peptide" evidence="9">
    <location>
        <begin position="1"/>
        <end position="27"/>
    </location>
</feature>
<dbReference type="GeneTree" id="ENSGT01150000286921"/>
<feature type="transmembrane region" description="Helical" evidence="8">
    <location>
        <begin position="228"/>
        <end position="251"/>
    </location>
</feature>
<protein>
    <submittedName>
        <fullName evidence="11">Olfactory receptor family 5 subfamily B member 21</fullName>
    </submittedName>
</protein>
<dbReference type="GO" id="GO:0004930">
    <property type="term" value="F:G protein-coupled receptor activity"/>
    <property type="evidence" value="ECO:0007669"/>
    <property type="project" value="UniProtKB-KW"/>
</dbReference>
<proteinExistence type="predicted"/>
<dbReference type="Pfam" id="PF13853">
    <property type="entry name" value="7tm_4"/>
    <property type="match status" value="1"/>
</dbReference>
<comment type="subcellular location">
    <subcellularLocation>
        <location evidence="1">Membrane</location>
        <topology evidence="1">Multi-pass membrane protein</topology>
    </subcellularLocation>
</comment>
<accession>A0A8C6CCJ5</accession>
<evidence type="ECO:0000256" key="6">
    <source>
        <dbReference type="ARBA" id="ARBA00023170"/>
    </source>
</evidence>
<keyword evidence="6" id="KW-0675">Receptor</keyword>
<evidence type="ECO:0000256" key="3">
    <source>
        <dbReference type="ARBA" id="ARBA00022989"/>
    </source>
</evidence>
<evidence type="ECO:0000256" key="9">
    <source>
        <dbReference type="SAM" id="SignalP"/>
    </source>
</evidence>
<feature type="chain" id="PRO_5034341845" evidence="9">
    <location>
        <begin position="28"/>
        <end position="304"/>
    </location>
</feature>
<keyword evidence="5 8" id="KW-0472">Membrane</keyword>
<evidence type="ECO:0000256" key="2">
    <source>
        <dbReference type="ARBA" id="ARBA00022692"/>
    </source>
</evidence>
<reference evidence="11" key="1">
    <citation type="submission" date="2025-08" db="UniProtKB">
        <authorList>
            <consortium name="Ensembl"/>
        </authorList>
    </citation>
    <scope>IDENTIFICATION</scope>
</reference>
<evidence type="ECO:0000256" key="8">
    <source>
        <dbReference type="SAM" id="Phobius"/>
    </source>
</evidence>
<evidence type="ECO:0000313" key="12">
    <source>
        <dbReference type="Proteomes" id="UP000694561"/>
    </source>
</evidence>
<dbReference type="AlphaFoldDB" id="A0A8C6CCJ5"/>
<keyword evidence="12" id="KW-1185">Reference proteome</keyword>
<evidence type="ECO:0000259" key="10">
    <source>
        <dbReference type="PROSITE" id="PS50262"/>
    </source>
</evidence>
<evidence type="ECO:0000256" key="1">
    <source>
        <dbReference type="ARBA" id="ARBA00004141"/>
    </source>
</evidence>
<sequence>LPPSSSYTPSFFFILLLLLLFHHNTEFILLGFTDDPNLQVPLLLVFFNLSFVDPGHSSAVAPQTVAAPHSGNKLISHNGCAPQSFFFVGFATVKCYLLASTACDPHAVLCRPLHYTTIMIAGVYALLRMGSYVCGFLNACGLLDACIHSADTFRLSFCGSNEMNHFFCEVPPLLALSCSNTCMSKLVAFFVVGFNVFFTLLVILISYFFIYIATILRVNSSGGRVKAFSTCSSQLTAVAVFFGTLIFMYLQSGSGKSLEEDKVVSVFYSVVIPMLSPVIYSLRNKDVKAAFRKVTGRFQVSQSV</sequence>
<dbReference type="Ensembl" id="ENSMMNT00015033224.1">
    <property type="protein sequence ID" value="ENSMMNP00015030247.1"/>
    <property type="gene ID" value="ENSMMNG00015022019.1"/>
</dbReference>
<dbReference type="PRINTS" id="PR00245">
    <property type="entry name" value="OLFACTORYR"/>
</dbReference>
<dbReference type="GO" id="GO:0004984">
    <property type="term" value="F:olfactory receptor activity"/>
    <property type="evidence" value="ECO:0007669"/>
    <property type="project" value="InterPro"/>
</dbReference>
<feature type="transmembrane region" description="Helical" evidence="8">
    <location>
        <begin position="263"/>
        <end position="282"/>
    </location>
</feature>
<gene>
    <name evidence="11" type="primary">OR5B21</name>
</gene>
<dbReference type="GO" id="GO:0016020">
    <property type="term" value="C:membrane"/>
    <property type="evidence" value="ECO:0007669"/>
    <property type="project" value="UniProtKB-SubCell"/>
</dbReference>
<name>A0A8C6CCJ5_MONMO</name>
<dbReference type="InterPro" id="IPR017452">
    <property type="entry name" value="GPCR_Rhodpsn_7TM"/>
</dbReference>
<keyword evidence="7" id="KW-0807">Transducer</keyword>
<dbReference type="FunFam" id="1.20.1070.10:FF:000003">
    <property type="entry name" value="Olfactory receptor"/>
    <property type="match status" value="1"/>
</dbReference>
<organism evidence="11 12">
    <name type="scientific">Monodon monoceros</name>
    <name type="common">Narwhal</name>
    <name type="synonym">Ceratodon monodon</name>
    <dbReference type="NCBI Taxonomy" id="40151"/>
    <lineage>
        <taxon>Eukaryota</taxon>
        <taxon>Metazoa</taxon>
        <taxon>Chordata</taxon>
        <taxon>Craniata</taxon>
        <taxon>Vertebrata</taxon>
        <taxon>Euteleostomi</taxon>
        <taxon>Mammalia</taxon>
        <taxon>Eutheria</taxon>
        <taxon>Laurasiatheria</taxon>
        <taxon>Artiodactyla</taxon>
        <taxon>Whippomorpha</taxon>
        <taxon>Cetacea</taxon>
        <taxon>Odontoceti</taxon>
        <taxon>Monodontidae</taxon>
        <taxon>Monodon</taxon>
    </lineage>
</organism>
<feature type="transmembrane region" description="Helical" evidence="8">
    <location>
        <begin position="186"/>
        <end position="216"/>
    </location>
</feature>
<evidence type="ECO:0000256" key="4">
    <source>
        <dbReference type="ARBA" id="ARBA00023040"/>
    </source>
</evidence>
<dbReference type="SUPFAM" id="SSF81321">
    <property type="entry name" value="Family A G protein-coupled receptor-like"/>
    <property type="match status" value="1"/>
</dbReference>
<dbReference type="PANTHER" id="PTHR48018">
    <property type="entry name" value="OLFACTORY RECEPTOR"/>
    <property type="match status" value="1"/>
</dbReference>
<keyword evidence="4" id="KW-0297">G-protein coupled receptor</keyword>
<dbReference type="Gene3D" id="1.20.1070.10">
    <property type="entry name" value="Rhodopsin 7-helix transmembrane proteins"/>
    <property type="match status" value="1"/>
</dbReference>
<evidence type="ECO:0000256" key="7">
    <source>
        <dbReference type="ARBA" id="ARBA00023224"/>
    </source>
</evidence>
<keyword evidence="2 8" id="KW-0812">Transmembrane</keyword>
<dbReference type="InterPro" id="IPR000725">
    <property type="entry name" value="Olfact_rcpt"/>
</dbReference>
<dbReference type="Proteomes" id="UP000694561">
    <property type="component" value="Unplaced"/>
</dbReference>
<evidence type="ECO:0000313" key="11">
    <source>
        <dbReference type="Ensembl" id="ENSMMNP00015030247.1"/>
    </source>
</evidence>
<feature type="domain" description="G-protein coupled receptors family 1 profile" evidence="10">
    <location>
        <begin position="24"/>
        <end position="280"/>
    </location>
</feature>
<dbReference type="PROSITE" id="PS50262">
    <property type="entry name" value="G_PROTEIN_RECEP_F1_2"/>
    <property type="match status" value="1"/>
</dbReference>
<keyword evidence="9" id="KW-0732">Signal</keyword>